<dbReference type="PROSITE" id="PS50097">
    <property type="entry name" value="BTB"/>
    <property type="match status" value="1"/>
</dbReference>
<name>A0A8T9B443_9HELO</name>
<feature type="compositionally biased region" description="Basic and acidic residues" evidence="1">
    <location>
        <begin position="270"/>
        <end position="286"/>
    </location>
</feature>
<dbReference type="CDD" id="cd18186">
    <property type="entry name" value="BTB_POZ_ZBTB_KLHL-like"/>
    <property type="match status" value="1"/>
</dbReference>
<evidence type="ECO:0000256" key="1">
    <source>
        <dbReference type="SAM" id="MobiDB-lite"/>
    </source>
</evidence>
<evidence type="ECO:0000259" key="2">
    <source>
        <dbReference type="PROSITE" id="PS50097"/>
    </source>
</evidence>
<dbReference type="PANTHER" id="PTHR47843">
    <property type="entry name" value="BTB DOMAIN-CONTAINING PROTEIN-RELATED"/>
    <property type="match status" value="1"/>
</dbReference>
<dbReference type="AlphaFoldDB" id="A0A8T9B443"/>
<dbReference type="Gene3D" id="3.30.710.10">
    <property type="entry name" value="Potassium Channel Kv1.1, Chain A"/>
    <property type="match status" value="1"/>
</dbReference>
<keyword evidence="4" id="KW-1185">Reference proteome</keyword>
<protein>
    <recommendedName>
        <fullName evidence="2">BTB domain-containing protein</fullName>
    </recommendedName>
</protein>
<dbReference type="Proteomes" id="UP000469559">
    <property type="component" value="Unassembled WGS sequence"/>
</dbReference>
<dbReference type="InterPro" id="IPR011333">
    <property type="entry name" value="SKP1/BTB/POZ_sf"/>
</dbReference>
<dbReference type="OrthoDB" id="194443at2759"/>
<sequence length="286" mass="32245">MSPPNPVEASANCGTSNEIEMSESEEGLEVYAYPCPCRYCSEYIAEATDYCEQDTRILKHTEEVSRILIQCPNTITLVVGPRQTRLKCHKALLAFKSEYFDAAFFGNFASRNNDEFRMELEDPKAMSTFVSWLYTGRISSTCVVAPAVLWVLGDRLRSPGFTNTAMHFIFADYTMTYINAETAEYIYDNTSTGSKLRTFVKDLVLHEGPLSGDYGADKENAWRELIRQGGDLVIDVALEGSFTCGNSEQEDRPHDSSNHSKYLEPITTRPIEDFLEGKPREGTRKI</sequence>
<gene>
    <name evidence="3" type="ORF">LARI1_G008920</name>
</gene>
<dbReference type="EMBL" id="QGMF01001063">
    <property type="protein sequence ID" value="TVY13192.1"/>
    <property type="molecule type" value="Genomic_DNA"/>
</dbReference>
<feature type="region of interest" description="Disordered" evidence="1">
    <location>
        <begin position="244"/>
        <end position="286"/>
    </location>
</feature>
<evidence type="ECO:0000313" key="3">
    <source>
        <dbReference type="EMBL" id="TVY13192.1"/>
    </source>
</evidence>
<reference evidence="3 4" key="1">
    <citation type="submission" date="2018-05" db="EMBL/GenBank/DDBJ databases">
        <title>Whole genome sequencing for identification of molecular markers to develop diagnostic detection tools for the regulated plant pathogen Lachnellula willkommii.</title>
        <authorList>
            <person name="Giroux E."/>
            <person name="Bilodeau G."/>
        </authorList>
    </citation>
    <scope>NUCLEOTIDE SEQUENCE [LARGE SCALE GENOMIC DNA]</scope>
    <source>
        <strain evidence="3 4">CBS 203.66</strain>
    </source>
</reference>
<dbReference type="SUPFAM" id="SSF54695">
    <property type="entry name" value="POZ domain"/>
    <property type="match status" value="1"/>
</dbReference>
<proteinExistence type="predicted"/>
<feature type="compositionally biased region" description="Basic and acidic residues" evidence="1">
    <location>
        <begin position="249"/>
        <end position="262"/>
    </location>
</feature>
<dbReference type="PANTHER" id="PTHR47843:SF2">
    <property type="entry name" value="BTB DOMAIN-CONTAINING PROTEIN"/>
    <property type="match status" value="1"/>
</dbReference>
<accession>A0A8T9B443</accession>
<organism evidence="3 4">
    <name type="scientific">Lachnellula arida</name>
    <dbReference type="NCBI Taxonomy" id="1316785"/>
    <lineage>
        <taxon>Eukaryota</taxon>
        <taxon>Fungi</taxon>
        <taxon>Dikarya</taxon>
        <taxon>Ascomycota</taxon>
        <taxon>Pezizomycotina</taxon>
        <taxon>Leotiomycetes</taxon>
        <taxon>Helotiales</taxon>
        <taxon>Lachnaceae</taxon>
        <taxon>Lachnellula</taxon>
    </lineage>
</organism>
<dbReference type="Pfam" id="PF00651">
    <property type="entry name" value="BTB"/>
    <property type="match status" value="1"/>
</dbReference>
<evidence type="ECO:0000313" key="4">
    <source>
        <dbReference type="Proteomes" id="UP000469559"/>
    </source>
</evidence>
<dbReference type="InterPro" id="IPR000210">
    <property type="entry name" value="BTB/POZ_dom"/>
</dbReference>
<comment type="caution">
    <text evidence="3">The sequence shown here is derived from an EMBL/GenBank/DDBJ whole genome shotgun (WGS) entry which is preliminary data.</text>
</comment>
<feature type="domain" description="BTB" evidence="2">
    <location>
        <begin position="73"/>
        <end position="142"/>
    </location>
</feature>